<gene>
    <name evidence="1" type="ORF">FBU59_006575</name>
</gene>
<feature type="non-terminal residue" evidence="1">
    <location>
        <position position="232"/>
    </location>
</feature>
<organism evidence="1 2">
    <name type="scientific">Linderina macrospora</name>
    <dbReference type="NCBI Taxonomy" id="4868"/>
    <lineage>
        <taxon>Eukaryota</taxon>
        <taxon>Fungi</taxon>
        <taxon>Fungi incertae sedis</taxon>
        <taxon>Zoopagomycota</taxon>
        <taxon>Kickxellomycotina</taxon>
        <taxon>Kickxellomycetes</taxon>
        <taxon>Kickxellales</taxon>
        <taxon>Kickxellaceae</taxon>
        <taxon>Linderina</taxon>
    </lineage>
</organism>
<accession>A0ACC1IZH4</accession>
<sequence>MDVPTSEANEQIGNFMVSLELCDRNGDIVHAASRPAILGYRSSPVKFMQTMVRAVPLALGWMDERTQLDVRLMDSVYDRRFAPITVAKVMLSQPVQVYKARVVIVAEFSGLRYWMFYYRTPTAVVFVAIAVMWQLAFTVVAWSVLEAYTKSASQRRRIEGQNEVEASVRSVTPSPAVQRITETKAAADEKKLEDGVEIPELNVELVQDEPEGSGDGVGYEQMVPEASTRHDR</sequence>
<dbReference type="Proteomes" id="UP001150603">
    <property type="component" value="Unassembled WGS sequence"/>
</dbReference>
<protein>
    <submittedName>
        <fullName evidence="1">Uncharacterized protein</fullName>
    </submittedName>
</protein>
<dbReference type="EMBL" id="JANBPW010005805">
    <property type="protein sequence ID" value="KAJ1931847.1"/>
    <property type="molecule type" value="Genomic_DNA"/>
</dbReference>
<keyword evidence="2" id="KW-1185">Reference proteome</keyword>
<evidence type="ECO:0000313" key="2">
    <source>
        <dbReference type="Proteomes" id="UP001150603"/>
    </source>
</evidence>
<evidence type="ECO:0000313" key="1">
    <source>
        <dbReference type="EMBL" id="KAJ1931847.1"/>
    </source>
</evidence>
<name>A0ACC1IZH4_9FUNG</name>
<reference evidence="1" key="1">
    <citation type="submission" date="2022-07" db="EMBL/GenBank/DDBJ databases">
        <title>Phylogenomic reconstructions and comparative analyses of Kickxellomycotina fungi.</title>
        <authorList>
            <person name="Reynolds N.K."/>
            <person name="Stajich J.E."/>
            <person name="Barry K."/>
            <person name="Grigoriev I.V."/>
            <person name="Crous P."/>
            <person name="Smith M.E."/>
        </authorList>
    </citation>
    <scope>NUCLEOTIDE SEQUENCE</scope>
    <source>
        <strain evidence="1">NRRL 5244</strain>
    </source>
</reference>
<comment type="caution">
    <text evidence="1">The sequence shown here is derived from an EMBL/GenBank/DDBJ whole genome shotgun (WGS) entry which is preliminary data.</text>
</comment>
<proteinExistence type="predicted"/>